<reference evidence="2" key="1">
    <citation type="journal article" date="2017" name="Nat. Commun.">
        <title>The North American bullfrog draft genome provides insight into hormonal regulation of long noncoding RNA.</title>
        <authorList>
            <person name="Hammond S.A."/>
            <person name="Warren R.L."/>
            <person name="Vandervalk B.P."/>
            <person name="Kucuk E."/>
            <person name="Khan H."/>
            <person name="Gibb E.A."/>
            <person name="Pandoh P."/>
            <person name="Kirk H."/>
            <person name="Zhao Y."/>
            <person name="Jones M."/>
            <person name="Mungall A.J."/>
            <person name="Coope R."/>
            <person name="Pleasance S."/>
            <person name="Moore R.A."/>
            <person name="Holt R.A."/>
            <person name="Round J.M."/>
            <person name="Ohora S."/>
            <person name="Walle B.V."/>
            <person name="Veldhoen N."/>
            <person name="Helbing C.C."/>
            <person name="Birol I."/>
        </authorList>
    </citation>
    <scope>NUCLEOTIDE SEQUENCE [LARGE SCALE GENOMIC DNA]</scope>
</reference>
<dbReference type="AlphaFoldDB" id="A0A2G9RI68"/>
<evidence type="ECO:0000313" key="2">
    <source>
        <dbReference type="Proteomes" id="UP000228934"/>
    </source>
</evidence>
<keyword evidence="2" id="KW-1185">Reference proteome</keyword>
<sequence length="64" mass="7560">MEVFLIFNSLDILYGDCVHYALKININTHLVVQCFIKGYHTLKNILICPYNRVYIFQLGCLPYF</sequence>
<dbReference type="Proteomes" id="UP000228934">
    <property type="component" value="Unassembled WGS sequence"/>
</dbReference>
<name>A0A2G9RI68_AQUCT</name>
<proteinExistence type="predicted"/>
<gene>
    <name evidence="1" type="ORF">AB205_0198750</name>
</gene>
<accession>A0A2G9RI68</accession>
<evidence type="ECO:0000313" key="1">
    <source>
        <dbReference type="EMBL" id="PIO27588.1"/>
    </source>
</evidence>
<protein>
    <submittedName>
        <fullName evidence="1">Uncharacterized protein</fullName>
    </submittedName>
</protein>
<organism evidence="1 2">
    <name type="scientific">Aquarana catesbeiana</name>
    <name type="common">American bullfrog</name>
    <name type="synonym">Rana catesbeiana</name>
    <dbReference type="NCBI Taxonomy" id="8400"/>
    <lineage>
        <taxon>Eukaryota</taxon>
        <taxon>Metazoa</taxon>
        <taxon>Chordata</taxon>
        <taxon>Craniata</taxon>
        <taxon>Vertebrata</taxon>
        <taxon>Euteleostomi</taxon>
        <taxon>Amphibia</taxon>
        <taxon>Batrachia</taxon>
        <taxon>Anura</taxon>
        <taxon>Neobatrachia</taxon>
        <taxon>Ranoidea</taxon>
        <taxon>Ranidae</taxon>
        <taxon>Aquarana</taxon>
    </lineage>
</organism>
<dbReference type="EMBL" id="KV943131">
    <property type="protein sequence ID" value="PIO27588.1"/>
    <property type="molecule type" value="Genomic_DNA"/>
</dbReference>